<keyword evidence="3" id="KW-1185">Reference proteome</keyword>
<dbReference type="AlphaFoldDB" id="A0A9D4NBJ3"/>
<reference evidence="2" key="2">
    <citation type="submission" date="2020-11" db="EMBL/GenBank/DDBJ databases">
        <authorList>
            <person name="McCartney M.A."/>
            <person name="Auch B."/>
            <person name="Kono T."/>
            <person name="Mallez S."/>
            <person name="Becker A."/>
            <person name="Gohl D.M."/>
            <person name="Silverstein K.A.T."/>
            <person name="Koren S."/>
            <person name="Bechman K.B."/>
            <person name="Herman A."/>
            <person name="Abrahante J.E."/>
            <person name="Garbe J."/>
        </authorList>
    </citation>
    <scope>NUCLEOTIDE SEQUENCE</scope>
    <source>
        <strain evidence="2">Duluth1</strain>
        <tissue evidence="2">Whole animal</tissue>
    </source>
</reference>
<reference evidence="2" key="1">
    <citation type="journal article" date="2019" name="bioRxiv">
        <title>The Genome of the Zebra Mussel, Dreissena polymorpha: A Resource for Invasive Species Research.</title>
        <authorList>
            <person name="McCartney M.A."/>
            <person name="Auch B."/>
            <person name="Kono T."/>
            <person name="Mallez S."/>
            <person name="Zhang Y."/>
            <person name="Obille A."/>
            <person name="Becker A."/>
            <person name="Abrahante J.E."/>
            <person name="Garbe J."/>
            <person name="Badalamenti J.P."/>
            <person name="Herman A."/>
            <person name="Mangelson H."/>
            <person name="Liachko I."/>
            <person name="Sullivan S."/>
            <person name="Sone E.D."/>
            <person name="Koren S."/>
            <person name="Silverstein K.A.T."/>
            <person name="Beckman K.B."/>
            <person name="Gohl D.M."/>
        </authorList>
    </citation>
    <scope>NUCLEOTIDE SEQUENCE</scope>
    <source>
        <strain evidence="2">Duluth1</strain>
        <tissue evidence="2">Whole animal</tissue>
    </source>
</reference>
<sequence>MGSCSSSLNKVLKCGGGNPGQGHGQGRRGSKDSHPGQGHGRRGSNDSHPGKGHGRKGSK</sequence>
<evidence type="ECO:0000313" key="2">
    <source>
        <dbReference type="EMBL" id="KAH3893377.1"/>
    </source>
</evidence>
<evidence type="ECO:0000256" key="1">
    <source>
        <dbReference type="SAM" id="MobiDB-lite"/>
    </source>
</evidence>
<proteinExistence type="predicted"/>
<feature type="region of interest" description="Disordered" evidence="1">
    <location>
        <begin position="1"/>
        <end position="59"/>
    </location>
</feature>
<comment type="caution">
    <text evidence="2">The sequence shown here is derived from an EMBL/GenBank/DDBJ whole genome shotgun (WGS) entry which is preliminary data.</text>
</comment>
<feature type="compositionally biased region" description="Gly residues" evidence="1">
    <location>
        <begin position="14"/>
        <end position="24"/>
    </location>
</feature>
<organism evidence="2 3">
    <name type="scientific">Dreissena polymorpha</name>
    <name type="common">Zebra mussel</name>
    <name type="synonym">Mytilus polymorpha</name>
    <dbReference type="NCBI Taxonomy" id="45954"/>
    <lineage>
        <taxon>Eukaryota</taxon>
        <taxon>Metazoa</taxon>
        <taxon>Spiralia</taxon>
        <taxon>Lophotrochozoa</taxon>
        <taxon>Mollusca</taxon>
        <taxon>Bivalvia</taxon>
        <taxon>Autobranchia</taxon>
        <taxon>Heteroconchia</taxon>
        <taxon>Euheterodonta</taxon>
        <taxon>Imparidentia</taxon>
        <taxon>Neoheterodontei</taxon>
        <taxon>Myida</taxon>
        <taxon>Dreissenoidea</taxon>
        <taxon>Dreissenidae</taxon>
        <taxon>Dreissena</taxon>
    </lineage>
</organism>
<accession>A0A9D4NBJ3</accession>
<name>A0A9D4NBJ3_DREPO</name>
<gene>
    <name evidence="2" type="ORF">DPMN_017524</name>
</gene>
<dbReference type="Proteomes" id="UP000828390">
    <property type="component" value="Unassembled WGS sequence"/>
</dbReference>
<dbReference type="EMBL" id="JAIWYP010000001">
    <property type="protein sequence ID" value="KAH3893377.1"/>
    <property type="molecule type" value="Genomic_DNA"/>
</dbReference>
<feature type="compositionally biased region" description="Basic residues" evidence="1">
    <location>
        <begin position="50"/>
        <end position="59"/>
    </location>
</feature>
<evidence type="ECO:0000313" key="3">
    <source>
        <dbReference type="Proteomes" id="UP000828390"/>
    </source>
</evidence>
<protein>
    <submittedName>
        <fullName evidence="2">Uncharacterized protein</fullName>
    </submittedName>
</protein>